<dbReference type="EMBL" id="FWZT01000034">
    <property type="protein sequence ID" value="SMF79659.1"/>
    <property type="molecule type" value="Genomic_DNA"/>
</dbReference>
<name>A0A1Y6CNE8_9BACT</name>
<evidence type="ECO:0000313" key="1">
    <source>
        <dbReference type="EMBL" id="SMF79659.1"/>
    </source>
</evidence>
<gene>
    <name evidence="1" type="ORF">SAMN06296036_1344</name>
</gene>
<dbReference type="Proteomes" id="UP000192907">
    <property type="component" value="Unassembled WGS sequence"/>
</dbReference>
<evidence type="ECO:0000313" key="2">
    <source>
        <dbReference type="Proteomes" id="UP000192907"/>
    </source>
</evidence>
<accession>A0A1Y6CNE8</accession>
<protein>
    <submittedName>
        <fullName evidence="1">Uncharacterized protein</fullName>
    </submittedName>
</protein>
<keyword evidence="2" id="KW-1185">Reference proteome</keyword>
<organism evidence="1 2">
    <name type="scientific">Pseudobacteriovorax antillogorgiicola</name>
    <dbReference type="NCBI Taxonomy" id="1513793"/>
    <lineage>
        <taxon>Bacteria</taxon>
        <taxon>Pseudomonadati</taxon>
        <taxon>Bdellovibrionota</taxon>
        <taxon>Oligoflexia</taxon>
        <taxon>Oligoflexales</taxon>
        <taxon>Pseudobacteriovoracaceae</taxon>
        <taxon>Pseudobacteriovorax</taxon>
    </lineage>
</organism>
<reference evidence="2" key="1">
    <citation type="submission" date="2017-04" db="EMBL/GenBank/DDBJ databases">
        <authorList>
            <person name="Varghese N."/>
            <person name="Submissions S."/>
        </authorList>
    </citation>
    <scope>NUCLEOTIDE SEQUENCE [LARGE SCALE GENOMIC DNA]</scope>
    <source>
        <strain evidence="2">RKEM611</strain>
    </source>
</reference>
<proteinExistence type="predicted"/>
<dbReference type="RefSeq" id="WP_132325826.1">
    <property type="nucleotide sequence ID" value="NZ_FWZT01000034.1"/>
</dbReference>
<sequence length="187" mass="20600">MGAICGDTWCGGDLGFRFTKLSCPEGAWSCDLTLTAQVWGYEGYNFPVENFQCRLGGFSKREDIVEEGPYAARATSKLQDRITDCIRFDVEPYMYPVSLPPQSLKKTQCLDIVARNPKAGQMFADFFYETESHEDFAAEFFAQKQAQLHSKTGCVINDATPAFSCANPGVSYPVCGAKLDGLNIAVV</sequence>
<dbReference type="STRING" id="1513793.SAMN06296036_1344"/>
<dbReference type="AlphaFoldDB" id="A0A1Y6CNE8"/>
<dbReference type="OrthoDB" id="5293934at2"/>